<sequence length="149" mass="16716">MTVYNPRRPLLGAFINGPSAQILTAMLKREEVVRRSKDLPTDLRNKLLDDWDAMAEAARLYRERCGELRNGSPAESAAVMVSGTEAAGTQPVLWPVRMVAMVIGRTDSRVRQMLRWGELEGVKVDGRWRVSEDTVGDYGMRQLLARQSA</sequence>
<gene>
    <name evidence="1" type="ORF">GU243_06125</name>
</gene>
<keyword evidence="2" id="KW-1185">Reference proteome</keyword>
<evidence type="ECO:0000313" key="2">
    <source>
        <dbReference type="Proteomes" id="UP000464186"/>
    </source>
</evidence>
<dbReference type="Proteomes" id="UP000464186">
    <property type="component" value="Chromosome"/>
</dbReference>
<name>A0A6P1NIJ5_9MICC</name>
<dbReference type="AlphaFoldDB" id="A0A6P1NIJ5"/>
<dbReference type="KEGG" id="psey:GU243_06125"/>
<reference evidence="1 2" key="1">
    <citation type="submission" date="2020-01" db="EMBL/GenBank/DDBJ databases">
        <title>Pseudarthrobacter psychrotolerans sp. nov., isolated from antarctic soil.</title>
        <authorList>
            <person name="Shin Y."/>
            <person name="Park W."/>
        </authorList>
    </citation>
    <scope>NUCLEOTIDE SEQUENCE [LARGE SCALE GENOMIC DNA]</scope>
    <source>
        <strain evidence="1 2">YJ56</strain>
    </source>
</reference>
<evidence type="ECO:0000313" key="1">
    <source>
        <dbReference type="EMBL" id="QHK19389.1"/>
    </source>
</evidence>
<organism evidence="1 2">
    <name type="scientific">Pseudarthrobacter psychrotolerans</name>
    <dbReference type="NCBI Taxonomy" id="2697569"/>
    <lineage>
        <taxon>Bacteria</taxon>
        <taxon>Bacillati</taxon>
        <taxon>Actinomycetota</taxon>
        <taxon>Actinomycetes</taxon>
        <taxon>Micrococcales</taxon>
        <taxon>Micrococcaceae</taxon>
        <taxon>Pseudarthrobacter</taxon>
    </lineage>
</organism>
<evidence type="ECO:0008006" key="3">
    <source>
        <dbReference type="Google" id="ProtNLM"/>
    </source>
</evidence>
<dbReference type="EMBL" id="CP047898">
    <property type="protein sequence ID" value="QHK19389.1"/>
    <property type="molecule type" value="Genomic_DNA"/>
</dbReference>
<accession>A0A6P1NIJ5</accession>
<proteinExistence type="predicted"/>
<protein>
    <recommendedName>
        <fullName evidence="3">Helix-turn-helix domain-containing protein</fullName>
    </recommendedName>
</protein>